<dbReference type="InterPro" id="IPR052173">
    <property type="entry name" value="Beta-lactam_resp_regulator"/>
</dbReference>
<keyword evidence="5 6" id="KW-0482">Metalloprotease</keyword>
<accession>A0A7I7S7Q2</accession>
<gene>
    <name evidence="9" type="ORF">MARA_61910</name>
</gene>
<dbReference type="GO" id="GO:0004222">
    <property type="term" value="F:metalloendopeptidase activity"/>
    <property type="evidence" value="ECO:0007669"/>
    <property type="project" value="InterPro"/>
</dbReference>
<dbReference type="GO" id="GO:0046872">
    <property type="term" value="F:metal ion binding"/>
    <property type="evidence" value="ECO:0007669"/>
    <property type="project" value="UniProtKB-KW"/>
</dbReference>
<dbReference type="Gene3D" id="3.30.2010.10">
    <property type="entry name" value="Metalloproteases ('zincins'), catalytic domain"/>
    <property type="match status" value="1"/>
</dbReference>
<feature type="transmembrane region" description="Helical" evidence="7">
    <location>
        <begin position="38"/>
        <end position="58"/>
    </location>
</feature>
<evidence type="ECO:0000313" key="9">
    <source>
        <dbReference type="EMBL" id="BBY52723.1"/>
    </source>
</evidence>
<dbReference type="InterPro" id="IPR001915">
    <property type="entry name" value="Peptidase_M48"/>
</dbReference>
<keyword evidence="1 6" id="KW-0645">Protease</keyword>
<keyword evidence="7" id="KW-0472">Membrane</keyword>
<dbReference type="EMBL" id="AP022593">
    <property type="protein sequence ID" value="BBY52723.1"/>
    <property type="molecule type" value="Genomic_DNA"/>
</dbReference>
<dbReference type="PANTHER" id="PTHR34978">
    <property type="entry name" value="POSSIBLE SENSOR-TRANSDUCER PROTEIN BLAR"/>
    <property type="match status" value="1"/>
</dbReference>
<keyword evidence="2" id="KW-0479">Metal-binding</keyword>
<feature type="transmembrane region" description="Helical" evidence="7">
    <location>
        <begin position="93"/>
        <end position="115"/>
    </location>
</feature>
<keyword evidence="3 6" id="KW-0378">Hydrolase</keyword>
<evidence type="ECO:0000256" key="7">
    <source>
        <dbReference type="SAM" id="Phobius"/>
    </source>
</evidence>
<sequence length="321" mass="33348">MNLAVCLLAYAVSLTVLGPAVLSRVTRAGAAPRWGIGAWLTVMGSVLLAAVAAVTLLVSQTVASWGRIGPILTGCMAGLGMIARGGYGQFVQVAVLTLTAMSTLAVITLGTRAALALHRMRRDSHDHVHAVRIATGDSTPRGPGGTFVIDSDHRGVYCLAGRPHTIVVTRAALDALDDAQLGAVVAHERAHLRGRHHLILALTRSLSTLLPRLRLFTQGAGDVARLLEMRADDVAARHHSPDTVVDALLALSVPARTTTAAAPSAALSAAGMAVTQRVERLLFPPTGIKARIDLITATGPVLVGPVLAVALMMTEPGMACL</sequence>
<feature type="domain" description="Peptidase M48" evidence="8">
    <location>
        <begin position="161"/>
        <end position="209"/>
    </location>
</feature>
<proteinExistence type="inferred from homology"/>
<keyword evidence="4 6" id="KW-0862">Zinc</keyword>
<dbReference type="Proteomes" id="UP000467428">
    <property type="component" value="Chromosome"/>
</dbReference>
<protein>
    <recommendedName>
        <fullName evidence="8">Peptidase M48 domain-containing protein</fullName>
    </recommendedName>
</protein>
<dbReference type="AlphaFoldDB" id="A0A7I7S7Q2"/>
<dbReference type="PANTHER" id="PTHR34978:SF3">
    <property type="entry name" value="SLR0241 PROTEIN"/>
    <property type="match status" value="1"/>
</dbReference>
<geneLocation type="plasmid" evidence="10">
    <name>pjcm18538 dna</name>
</geneLocation>
<evidence type="ECO:0000256" key="6">
    <source>
        <dbReference type="RuleBase" id="RU003983"/>
    </source>
</evidence>
<reference evidence="9 10" key="1">
    <citation type="journal article" date="2019" name="Emerg. Microbes Infect.">
        <title>Comprehensive subspecies identification of 175 nontuberculous mycobacteria species based on 7547 genomic profiles.</title>
        <authorList>
            <person name="Matsumoto Y."/>
            <person name="Kinjo T."/>
            <person name="Motooka D."/>
            <person name="Nabeya D."/>
            <person name="Jung N."/>
            <person name="Uechi K."/>
            <person name="Horii T."/>
            <person name="Iida T."/>
            <person name="Fujita J."/>
            <person name="Nakamura S."/>
        </authorList>
    </citation>
    <scope>NUCLEOTIDE SEQUENCE [LARGE SCALE GENOMIC DNA]</scope>
    <source>
        <strain evidence="9 10">JCM 18538</strain>
    </source>
</reference>
<keyword evidence="7" id="KW-1133">Transmembrane helix</keyword>
<keyword evidence="10" id="KW-1185">Reference proteome</keyword>
<evidence type="ECO:0000256" key="4">
    <source>
        <dbReference type="ARBA" id="ARBA00022833"/>
    </source>
</evidence>
<evidence type="ECO:0000256" key="1">
    <source>
        <dbReference type="ARBA" id="ARBA00022670"/>
    </source>
</evidence>
<evidence type="ECO:0000256" key="2">
    <source>
        <dbReference type="ARBA" id="ARBA00022723"/>
    </source>
</evidence>
<evidence type="ECO:0000256" key="3">
    <source>
        <dbReference type="ARBA" id="ARBA00022801"/>
    </source>
</evidence>
<evidence type="ECO:0000313" key="10">
    <source>
        <dbReference type="Proteomes" id="UP000467428"/>
    </source>
</evidence>
<feature type="transmembrane region" description="Helical" evidence="7">
    <location>
        <begin position="70"/>
        <end position="87"/>
    </location>
</feature>
<dbReference type="GO" id="GO:0006508">
    <property type="term" value="P:proteolysis"/>
    <property type="evidence" value="ECO:0007669"/>
    <property type="project" value="UniProtKB-KW"/>
</dbReference>
<dbReference type="Pfam" id="PF01435">
    <property type="entry name" value="Peptidase_M48"/>
    <property type="match status" value="1"/>
</dbReference>
<comment type="similarity">
    <text evidence="6">Belongs to the peptidase M48 family.</text>
</comment>
<comment type="cofactor">
    <cofactor evidence="6">
        <name>Zn(2+)</name>
        <dbReference type="ChEBI" id="CHEBI:29105"/>
    </cofactor>
    <text evidence="6">Binds 1 zinc ion per subunit.</text>
</comment>
<dbReference type="RefSeq" id="WP_163924524.1">
    <property type="nucleotide sequence ID" value="NZ_AP022593.1"/>
</dbReference>
<keyword evidence="7" id="KW-0812">Transmembrane</keyword>
<evidence type="ECO:0000259" key="8">
    <source>
        <dbReference type="Pfam" id="PF01435"/>
    </source>
</evidence>
<dbReference type="CDD" id="cd07326">
    <property type="entry name" value="M56_BlaR1_MecR1_like"/>
    <property type="match status" value="1"/>
</dbReference>
<dbReference type="KEGG" id="marz:MARA_61910"/>
<name>A0A7I7S7Q2_9MYCO</name>
<organism evidence="9 10">
    <name type="scientific">Mycolicibacterium arabiense</name>
    <dbReference type="NCBI Taxonomy" id="1286181"/>
    <lineage>
        <taxon>Bacteria</taxon>
        <taxon>Bacillati</taxon>
        <taxon>Actinomycetota</taxon>
        <taxon>Actinomycetes</taxon>
        <taxon>Mycobacteriales</taxon>
        <taxon>Mycobacteriaceae</taxon>
        <taxon>Mycolicibacterium</taxon>
    </lineage>
</organism>
<evidence type="ECO:0000256" key="5">
    <source>
        <dbReference type="ARBA" id="ARBA00023049"/>
    </source>
</evidence>